<dbReference type="EMBL" id="AEXN01000033">
    <property type="protein sequence ID" value="EGC83341.1"/>
    <property type="molecule type" value="Genomic_DNA"/>
</dbReference>
<reference evidence="1 2" key="1">
    <citation type="submission" date="2011-01" db="EMBL/GenBank/DDBJ databases">
        <authorList>
            <person name="Durkin A.S."/>
            <person name="Madupu R."/>
            <person name="Torralba M."/>
            <person name="Gillis M."/>
            <person name="Methe B."/>
            <person name="Sutton G."/>
            <person name="Nelson K.E."/>
        </authorList>
    </citation>
    <scope>NUCLEOTIDE SEQUENCE [LARGE SCALE GENOMIC DNA]</scope>
    <source>
        <strain evidence="1 2">ACS-025-V-Sch4</strain>
    </source>
</reference>
<evidence type="ECO:0008006" key="3">
    <source>
        <dbReference type="Google" id="ProtNLM"/>
    </source>
</evidence>
<proteinExistence type="predicted"/>
<keyword evidence="2" id="KW-1185">Reference proteome</keyword>
<evidence type="ECO:0000313" key="2">
    <source>
        <dbReference type="Proteomes" id="UP000005277"/>
    </source>
</evidence>
<gene>
    <name evidence="1" type="ORF">HMPREF9246_0292</name>
</gene>
<sequence>MPRYSKYRAVKTEIDGIKFDSKKEARRYKELKLLERGKSISCLELQPIFDLIPKQIHNGKTIRKVVYKADFKYFDNNKKIWIVEDVKGFKTDVYKLKKKMFLFKYGNEFKFLET</sequence>
<accession>F0H2D1</accession>
<comment type="caution">
    <text evidence="1">The sequence shown here is derived from an EMBL/GenBank/DDBJ whole genome shotgun (WGS) entry which is preliminary data.</text>
</comment>
<dbReference type="OrthoDB" id="1853564at2"/>
<name>F0H2D1_9FIRM</name>
<dbReference type="RefSeq" id="WP_004818055.1">
    <property type="nucleotide sequence ID" value="NZ_AEXN01000033.1"/>
</dbReference>
<organism evidence="1 2">
    <name type="scientific">Anaerococcus hydrogenalis ACS-025-V-Sch4</name>
    <dbReference type="NCBI Taxonomy" id="879306"/>
    <lineage>
        <taxon>Bacteria</taxon>
        <taxon>Bacillati</taxon>
        <taxon>Bacillota</taxon>
        <taxon>Tissierellia</taxon>
        <taxon>Tissierellales</taxon>
        <taxon>Peptoniphilaceae</taxon>
        <taxon>Anaerococcus</taxon>
    </lineage>
</organism>
<dbReference type="Pfam" id="PF06356">
    <property type="entry name" value="DUF1064"/>
    <property type="match status" value="1"/>
</dbReference>
<protein>
    <recommendedName>
        <fullName evidence="3">DUF1064 domain-containing protein</fullName>
    </recommendedName>
</protein>
<evidence type="ECO:0000313" key="1">
    <source>
        <dbReference type="EMBL" id="EGC83341.1"/>
    </source>
</evidence>
<dbReference type="InterPro" id="IPR009414">
    <property type="entry name" value="DUF1064"/>
</dbReference>
<dbReference type="Proteomes" id="UP000005277">
    <property type="component" value="Unassembled WGS sequence"/>
</dbReference>
<dbReference type="AlphaFoldDB" id="F0H2D1"/>